<keyword evidence="7" id="KW-1185">Reference proteome</keyword>
<dbReference type="Pfam" id="PF12833">
    <property type="entry name" value="HTH_18"/>
    <property type="match status" value="1"/>
</dbReference>
<evidence type="ECO:0000313" key="7">
    <source>
        <dbReference type="Proteomes" id="UP000555728"/>
    </source>
</evidence>
<dbReference type="PROSITE" id="PS01124">
    <property type="entry name" value="HTH_ARAC_FAMILY_2"/>
    <property type="match status" value="1"/>
</dbReference>
<dbReference type="InterPro" id="IPR037923">
    <property type="entry name" value="HTH-like"/>
</dbReference>
<feature type="compositionally biased region" description="Polar residues" evidence="4">
    <location>
        <begin position="1"/>
        <end position="10"/>
    </location>
</feature>
<dbReference type="InterPro" id="IPR018060">
    <property type="entry name" value="HTH_AraC"/>
</dbReference>
<dbReference type="AlphaFoldDB" id="A0A7W6S0J4"/>
<dbReference type="PANTHER" id="PTHR46796:SF2">
    <property type="entry name" value="TRANSCRIPTIONAL REGULATORY PROTEIN"/>
    <property type="match status" value="1"/>
</dbReference>
<dbReference type="PANTHER" id="PTHR46796">
    <property type="entry name" value="HTH-TYPE TRANSCRIPTIONAL ACTIVATOR RHAS-RELATED"/>
    <property type="match status" value="1"/>
</dbReference>
<reference evidence="6 7" key="1">
    <citation type="submission" date="2020-08" db="EMBL/GenBank/DDBJ databases">
        <title>Genome sequencing of Purple Non-Sulfur Bacteria from various extreme environments.</title>
        <authorList>
            <person name="Mayer M."/>
        </authorList>
    </citation>
    <scope>NUCLEOTIDE SEQUENCE [LARGE SCALE GENOMIC DNA]</scope>
    <source>
        <strain evidence="6 7">JA135</strain>
    </source>
</reference>
<evidence type="ECO:0000256" key="1">
    <source>
        <dbReference type="ARBA" id="ARBA00023015"/>
    </source>
</evidence>
<comment type="caution">
    <text evidence="6">The sequence shown here is derived from an EMBL/GenBank/DDBJ whole genome shotgun (WGS) entry which is preliminary data.</text>
</comment>
<sequence length="312" mass="33212">MGTPVASGSQPEPIRRALPPGLERSCGGDRLTLAPPGDGLPRLEGAFSGRAYGPHRHDSYALGVTLAGVQGFRYRGAWTASTPGRLMVLHPDEVHDGEAGTAGGFRYRMVYLAPHRVAAALGARARGLPFVRVPVSGDPRLALAVGAAVADLDHPLEPLARDQVVMTLAEALLALDPSAARGGRTAPTCPRAVEQARAFLEAHCTRRVDATDLEAVTGLDRYTLARQFRARLGTSPYRYLTLRRLDRARAALWRGAPLADAACGAGFADQSHMTRQFTRTYGLPPGRWRALAGGAGAADLSRPGRGRRSTTE</sequence>
<evidence type="ECO:0000256" key="4">
    <source>
        <dbReference type="SAM" id="MobiDB-lite"/>
    </source>
</evidence>
<dbReference type="Gene3D" id="1.10.10.60">
    <property type="entry name" value="Homeodomain-like"/>
    <property type="match status" value="1"/>
</dbReference>
<dbReference type="EMBL" id="JACIGI010000019">
    <property type="protein sequence ID" value="MBB4286669.1"/>
    <property type="molecule type" value="Genomic_DNA"/>
</dbReference>
<evidence type="ECO:0000256" key="3">
    <source>
        <dbReference type="ARBA" id="ARBA00023163"/>
    </source>
</evidence>
<evidence type="ECO:0000259" key="5">
    <source>
        <dbReference type="PROSITE" id="PS01124"/>
    </source>
</evidence>
<organism evidence="6 7">
    <name type="scientific">Roseospira goensis</name>
    <dbReference type="NCBI Taxonomy" id="391922"/>
    <lineage>
        <taxon>Bacteria</taxon>
        <taxon>Pseudomonadati</taxon>
        <taxon>Pseudomonadota</taxon>
        <taxon>Alphaproteobacteria</taxon>
        <taxon>Rhodospirillales</taxon>
        <taxon>Rhodospirillaceae</taxon>
        <taxon>Roseospira</taxon>
    </lineage>
</organism>
<keyword evidence="2 6" id="KW-0238">DNA-binding</keyword>
<dbReference type="GO" id="GO:0003700">
    <property type="term" value="F:DNA-binding transcription factor activity"/>
    <property type="evidence" value="ECO:0007669"/>
    <property type="project" value="InterPro"/>
</dbReference>
<accession>A0A7W6S0J4</accession>
<dbReference type="Pfam" id="PF02311">
    <property type="entry name" value="AraC_binding"/>
    <property type="match status" value="1"/>
</dbReference>
<dbReference type="Proteomes" id="UP000555728">
    <property type="component" value="Unassembled WGS sequence"/>
</dbReference>
<dbReference type="RefSeq" id="WP_184435727.1">
    <property type="nucleotide sequence ID" value="NZ_JACIGI010000019.1"/>
</dbReference>
<dbReference type="SMART" id="SM00342">
    <property type="entry name" value="HTH_ARAC"/>
    <property type="match status" value="1"/>
</dbReference>
<dbReference type="GO" id="GO:0043565">
    <property type="term" value="F:sequence-specific DNA binding"/>
    <property type="evidence" value="ECO:0007669"/>
    <property type="project" value="InterPro"/>
</dbReference>
<dbReference type="InterPro" id="IPR003313">
    <property type="entry name" value="AraC-bd"/>
</dbReference>
<dbReference type="InterPro" id="IPR009057">
    <property type="entry name" value="Homeodomain-like_sf"/>
</dbReference>
<evidence type="ECO:0000256" key="2">
    <source>
        <dbReference type="ARBA" id="ARBA00023125"/>
    </source>
</evidence>
<dbReference type="SUPFAM" id="SSF46689">
    <property type="entry name" value="Homeodomain-like"/>
    <property type="match status" value="2"/>
</dbReference>
<dbReference type="InterPro" id="IPR050204">
    <property type="entry name" value="AraC_XylS_family_regulators"/>
</dbReference>
<feature type="region of interest" description="Disordered" evidence="4">
    <location>
        <begin position="1"/>
        <end position="22"/>
    </location>
</feature>
<protein>
    <submittedName>
        <fullName evidence="6">AraC-like DNA-binding protein</fullName>
    </submittedName>
</protein>
<name>A0A7W6S0J4_9PROT</name>
<feature type="domain" description="HTH araC/xylS-type" evidence="5">
    <location>
        <begin position="194"/>
        <end position="291"/>
    </location>
</feature>
<evidence type="ECO:0000313" key="6">
    <source>
        <dbReference type="EMBL" id="MBB4286669.1"/>
    </source>
</evidence>
<keyword evidence="1" id="KW-0805">Transcription regulation</keyword>
<dbReference type="SUPFAM" id="SSF51215">
    <property type="entry name" value="Regulatory protein AraC"/>
    <property type="match status" value="1"/>
</dbReference>
<gene>
    <name evidence="6" type="ORF">GGD88_002404</name>
</gene>
<proteinExistence type="predicted"/>
<keyword evidence="3" id="KW-0804">Transcription</keyword>